<feature type="compositionally biased region" description="Basic residues" evidence="13">
    <location>
        <begin position="480"/>
        <end position="496"/>
    </location>
</feature>
<feature type="transmembrane region" description="Helical" evidence="14">
    <location>
        <begin position="161"/>
        <end position="181"/>
    </location>
</feature>
<dbReference type="InterPro" id="IPR005390">
    <property type="entry name" value="NeuromedU_rcpt"/>
</dbReference>
<evidence type="ECO:0000256" key="7">
    <source>
        <dbReference type="ARBA" id="ARBA00023136"/>
    </source>
</evidence>
<feature type="transmembrane region" description="Helical" evidence="14">
    <location>
        <begin position="270"/>
        <end position="289"/>
    </location>
</feature>
<evidence type="ECO:0000256" key="1">
    <source>
        <dbReference type="ARBA" id="ARBA00004651"/>
    </source>
</evidence>
<feature type="transmembrane region" description="Helical" evidence="14">
    <location>
        <begin position="106"/>
        <end position="128"/>
    </location>
</feature>
<dbReference type="PANTHER" id="PTHR24243">
    <property type="entry name" value="G-PROTEIN COUPLED RECEPTOR"/>
    <property type="match status" value="1"/>
</dbReference>
<feature type="domain" description="G-protein coupled receptors family 1 profile" evidence="15">
    <location>
        <begin position="44"/>
        <end position="335"/>
    </location>
</feature>
<dbReference type="PROSITE" id="PS50262">
    <property type="entry name" value="G_PROTEIN_RECEP_F1_2"/>
    <property type="match status" value="1"/>
</dbReference>
<evidence type="ECO:0000256" key="4">
    <source>
        <dbReference type="ARBA" id="ARBA00022692"/>
    </source>
</evidence>
<keyword evidence="16" id="KW-0527">Neuropeptide</keyword>
<dbReference type="AlphaFoldDB" id="A0A834VA25"/>
<keyword evidence="10" id="KW-0325">Glycoprotein</keyword>
<keyword evidence="5 14" id="KW-1133">Transmembrane helix</keyword>
<evidence type="ECO:0000313" key="17">
    <source>
        <dbReference type="EnsemblMetazoa" id="KAF7487740.1"/>
    </source>
</evidence>
<feature type="transmembrane region" description="Helical" evidence="14">
    <location>
        <begin position="24"/>
        <end position="53"/>
    </location>
</feature>
<evidence type="ECO:0000256" key="10">
    <source>
        <dbReference type="ARBA" id="ARBA00023180"/>
    </source>
</evidence>
<dbReference type="Pfam" id="PF00001">
    <property type="entry name" value="7tm_1"/>
    <property type="match status" value="1"/>
</dbReference>
<dbReference type="EMBL" id="WVUK01000066">
    <property type="protein sequence ID" value="KAF7487740.1"/>
    <property type="molecule type" value="Genomic_DNA"/>
</dbReference>
<evidence type="ECO:0000256" key="14">
    <source>
        <dbReference type="SAM" id="Phobius"/>
    </source>
</evidence>
<gene>
    <name evidence="16" type="ORF">SSS_2911</name>
</gene>
<feature type="region of interest" description="Disordered" evidence="13">
    <location>
        <begin position="467"/>
        <end position="497"/>
    </location>
</feature>
<dbReference type="GO" id="GO:0001607">
    <property type="term" value="F:neuromedin U receptor activity"/>
    <property type="evidence" value="ECO:0007669"/>
    <property type="project" value="InterPro"/>
</dbReference>
<dbReference type="SUPFAM" id="SSF81321">
    <property type="entry name" value="Family A G protein-coupled receptor-like"/>
    <property type="match status" value="1"/>
</dbReference>
<name>A0A834VA25_SARSC</name>
<keyword evidence="8" id="KW-1015">Disulfide bond</keyword>
<comment type="subcellular location">
    <subcellularLocation>
        <location evidence="1">Cell membrane</location>
        <topology evidence="1">Multi-pass membrane protein</topology>
    </subcellularLocation>
</comment>
<evidence type="ECO:0000256" key="2">
    <source>
        <dbReference type="ARBA" id="ARBA00010663"/>
    </source>
</evidence>
<evidence type="ECO:0000313" key="18">
    <source>
        <dbReference type="Proteomes" id="UP000070412"/>
    </source>
</evidence>
<proteinExistence type="inferred from homology"/>
<reference evidence="16" key="2">
    <citation type="submission" date="2020-01" db="EMBL/GenBank/DDBJ databases">
        <authorList>
            <person name="Korhonen P.K.K."/>
            <person name="Guangxu M.G."/>
            <person name="Wang T.W."/>
            <person name="Stroehlein A.J.S."/>
            <person name="Young N.D."/>
            <person name="Ang C.-S.A."/>
            <person name="Fernando D.W.F."/>
            <person name="Lu H.L."/>
            <person name="Taylor S.T."/>
            <person name="Ehtesham M.E.M."/>
            <person name="Najaraj S.H.N."/>
            <person name="Harsha G.H.G."/>
            <person name="Madugundu A.M."/>
            <person name="Renuse S.R."/>
            <person name="Holt D.H."/>
            <person name="Pandey A.P."/>
            <person name="Papenfuss A.P."/>
            <person name="Gasser R.B.G."/>
            <person name="Fischer K.F."/>
        </authorList>
    </citation>
    <scope>NUCLEOTIDE SEQUENCE</scope>
    <source>
        <strain evidence="16">SSS_KF_BRIS2020</strain>
    </source>
</reference>
<dbReference type="Gene3D" id="1.20.1070.10">
    <property type="entry name" value="Rhodopsin 7-helix transmembrane proteins"/>
    <property type="match status" value="1"/>
</dbReference>
<dbReference type="PRINTS" id="PR00237">
    <property type="entry name" value="GPCRRHODOPSN"/>
</dbReference>
<dbReference type="OrthoDB" id="5962705at2759"/>
<feature type="transmembrane region" description="Helical" evidence="14">
    <location>
        <begin position="210"/>
        <end position="232"/>
    </location>
</feature>
<dbReference type="PRINTS" id="PR01565">
    <property type="entry name" value="NEUROMEDINUR"/>
</dbReference>
<evidence type="ECO:0000256" key="11">
    <source>
        <dbReference type="ARBA" id="ARBA00023224"/>
    </source>
</evidence>
<feature type="transmembrane region" description="Helical" evidence="14">
    <location>
        <begin position="65"/>
        <end position="86"/>
    </location>
</feature>
<dbReference type="InterPro" id="IPR000276">
    <property type="entry name" value="GPCR_Rhodpsn"/>
</dbReference>
<keyword evidence="18" id="KW-1185">Reference proteome</keyword>
<evidence type="ECO:0000256" key="3">
    <source>
        <dbReference type="ARBA" id="ARBA00022475"/>
    </source>
</evidence>
<evidence type="ECO:0000256" key="5">
    <source>
        <dbReference type="ARBA" id="ARBA00022989"/>
    </source>
</evidence>
<dbReference type="InterPro" id="IPR017452">
    <property type="entry name" value="GPCR_Rhodpsn_7TM"/>
</dbReference>
<evidence type="ECO:0000256" key="8">
    <source>
        <dbReference type="ARBA" id="ARBA00023157"/>
    </source>
</evidence>
<dbReference type="EnsemblMetazoa" id="SSS_2911s_mrna">
    <property type="protein sequence ID" value="KAF7487740.1"/>
    <property type="gene ID" value="SSS_2911"/>
</dbReference>
<keyword evidence="11 12" id="KW-0807">Transducer</keyword>
<keyword evidence="7 14" id="KW-0472">Membrane</keyword>
<keyword evidence="6 12" id="KW-0297">G-protein coupled receptor</keyword>
<evidence type="ECO:0000256" key="12">
    <source>
        <dbReference type="RuleBase" id="RU000688"/>
    </source>
</evidence>
<accession>A0A834VA25</accession>
<keyword evidence="4 12" id="KW-0812">Transmembrane</keyword>
<evidence type="ECO:0000313" key="16">
    <source>
        <dbReference type="EMBL" id="KAF7487740.1"/>
    </source>
</evidence>
<evidence type="ECO:0000256" key="13">
    <source>
        <dbReference type="SAM" id="MobiDB-lite"/>
    </source>
</evidence>
<evidence type="ECO:0000256" key="9">
    <source>
        <dbReference type="ARBA" id="ARBA00023170"/>
    </source>
</evidence>
<evidence type="ECO:0000256" key="6">
    <source>
        <dbReference type="ARBA" id="ARBA00023040"/>
    </source>
</evidence>
<reference evidence="17" key="3">
    <citation type="submission" date="2022-06" db="UniProtKB">
        <authorList>
            <consortium name="EnsemblMetazoa"/>
        </authorList>
    </citation>
    <scope>IDENTIFICATION</scope>
</reference>
<dbReference type="PROSITE" id="PS00237">
    <property type="entry name" value="G_PROTEIN_RECEP_F1_1"/>
    <property type="match status" value="1"/>
</dbReference>
<comment type="similarity">
    <text evidence="2 12">Belongs to the G-protein coupled receptor 1 family.</text>
</comment>
<keyword evidence="9 12" id="KW-0675">Receptor</keyword>
<reference evidence="18" key="1">
    <citation type="journal article" date="2020" name="PLoS Negl. Trop. Dis.">
        <title>High-quality nuclear genome for Sarcoptes scabiei-A critical resource for a neglected parasite.</title>
        <authorList>
            <person name="Korhonen P.K."/>
            <person name="Gasser R.B."/>
            <person name="Ma G."/>
            <person name="Wang T."/>
            <person name="Stroehlein A.J."/>
            <person name="Young N.D."/>
            <person name="Ang C.S."/>
            <person name="Fernando D.D."/>
            <person name="Lu H.C."/>
            <person name="Taylor S."/>
            <person name="Reynolds S.L."/>
            <person name="Mofiz E."/>
            <person name="Najaraj S.H."/>
            <person name="Gowda H."/>
            <person name="Madugundu A."/>
            <person name="Renuse S."/>
            <person name="Holt D."/>
            <person name="Pandey A."/>
            <person name="Papenfuss A.T."/>
            <person name="Fischer K."/>
        </authorList>
    </citation>
    <scope>NUCLEOTIDE SEQUENCE [LARGE SCALE GENOMIC DNA]</scope>
</reference>
<protein>
    <submittedName>
        <fullName evidence="16">Neuropeptides capa receptor</fullName>
    </submittedName>
</protein>
<dbReference type="PANTHER" id="PTHR24243:SF208">
    <property type="entry name" value="PYROKININ-1 RECEPTOR"/>
    <property type="match status" value="1"/>
</dbReference>
<keyword evidence="3" id="KW-1003">Cell membrane</keyword>
<dbReference type="GO" id="GO:0005886">
    <property type="term" value="C:plasma membrane"/>
    <property type="evidence" value="ECO:0007669"/>
    <property type="project" value="UniProtKB-SubCell"/>
</dbReference>
<sequence length="593" mass="69074">MSNETKSIDEHIFEHLGPQQALPLIWLIILTIIYVVILTCGFVGNIITILVIFRFRYMQTITNLYLCNLAMTDLISLMFSLPLELYTLWHQYPWQLGSAMCRLKTFILEGTANASVLTLVAFTVERFLAICGSSKSMPPSTQTFFNTKSISAMKKIACRNIVLIWIFSLLGALPLVLLTRINYLDYDELRLEQSAWCGLAYNEPDKRWELVMLSSTIVFFLIPLTIITCLYYKIAVKLKQATKLDAITNQSDFQLTDHVTSRKIIQSRKIVIRMLIVIVIVFTFCWSPFHAQRLLFLYVTLYSSWNIVTRQINGILFLSAGCLYYLNSSLNPLIYSLLSTRFRAAFMLYVNSCCGQGFYCSQTSINSGQNQNPPRSHQKQYHSNSNNSIIMIDGQMKNVCLLAQQSQHQQRSNTSKAGSVNGCSTQTNLTVPNGIIVSKRNTFIDWTRTLIHSKSNQQNQRFLNENDSKTINNNSNNPPSHHHHHHHPHPHHHHHEKSCNFRLHQHCYYQFIQPNYQSQQHHLHNHHHLHHHHHHHHHNHRKNYRHYYNCKYVNNEENSQHHSVSTCQHCLDFSHYNCCLLDHDDLRNLQNSW</sequence>
<dbReference type="Proteomes" id="UP000070412">
    <property type="component" value="Unassembled WGS sequence"/>
</dbReference>
<evidence type="ECO:0000259" key="15">
    <source>
        <dbReference type="PROSITE" id="PS50262"/>
    </source>
</evidence>
<organism evidence="16">
    <name type="scientific">Sarcoptes scabiei</name>
    <name type="common">Itch mite</name>
    <name type="synonym">Acarus scabiei</name>
    <dbReference type="NCBI Taxonomy" id="52283"/>
    <lineage>
        <taxon>Eukaryota</taxon>
        <taxon>Metazoa</taxon>
        <taxon>Ecdysozoa</taxon>
        <taxon>Arthropoda</taxon>
        <taxon>Chelicerata</taxon>
        <taxon>Arachnida</taxon>
        <taxon>Acari</taxon>
        <taxon>Acariformes</taxon>
        <taxon>Sarcoptiformes</taxon>
        <taxon>Astigmata</taxon>
        <taxon>Psoroptidia</taxon>
        <taxon>Sarcoptoidea</taxon>
        <taxon>Sarcoptidae</taxon>
        <taxon>Sarcoptinae</taxon>
        <taxon>Sarcoptes</taxon>
    </lineage>
</organism>